<protein>
    <submittedName>
        <fullName evidence="1">Glycosyl transferase family 2</fullName>
    </submittedName>
</protein>
<dbReference type="Proteomes" id="UP000430202">
    <property type="component" value="Unassembled WGS sequence"/>
</dbReference>
<organism evidence="1 2">
    <name type="scientific">Maribacter litoralis</name>
    <dbReference type="NCBI Taxonomy" id="2059726"/>
    <lineage>
        <taxon>Bacteria</taxon>
        <taxon>Pseudomonadati</taxon>
        <taxon>Bacteroidota</taxon>
        <taxon>Flavobacteriia</taxon>
        <taxon>Flavobacteriales</taxon>
        <taxon>Flavobacteriaceae</taxon>
        <taxon>Maribacter</taxon>
    </lineage>
</organism>
<dbReference type="RefSeq" id="WP_159302909.1">
    <property type="nucleotide sequence ID" value="NZ_LR733271.1"/>
</dbReference>
<keyword evidence="1" id="KW-0808">Transferase</keyword>
<evidence type="ECO:0000313" key="2">
    <source>
        <dbReference type="Proteomes" id="UP000430202"/>
    </source>
</evidence>
<accession>A0A653SE44</accession>
<evidence type="ECO:0000313" key="1">
    <source>
        <dbReference type="EMBL" id="VXB65868.1"/>
    </source>
</evidence>
<keyword evidence="2" id="KW-1185">Reference proteome</keyword>
<dbReference type="AlphaFoldDB" id="A0A653SE44"/>
<gene>
    <name evidence="1" type="ORF">MARI151_30275</name>
</gene>
<name>A0A653SE44_9FLAO</name>
<sequence>MDLNYRKIVVLTPIKNEEWILDTFLKTTSCFADHILIANQNSDDNGMLIAKKYPKVDIIENNSTAFNEAERQTLLINTAREKYGENNILLAIDADEILAFSSLKSNEWENIRSSEAGTVLFFEKPTFYDGVKQVIRYEEQGGWPLGFIDDGSKHKPEFIHSTRIPFNENSPTLFLNEIKFLHCNLLSLSRQRAKMRYYCILESIANSKPWYHRLRMYHSSYNYAKQEGDGLAPAPQKWTDGWIKQGIIFKNPKEEEFYWYDRESLKLLDQYTFRKFWLEDIWDIKWNKVGDHFNLSNIKYKKPSVIKSLYREALFHIVNFAFFIKGLKT</sequence>
<reference evidence="1 2" key="1">
    <citation type="submission" date="2019-10" db="EMBL/GenBank/DDBJ databases">
        <authorList>
            <person name="Karimi E."/>
        </authorList>
    </citation>
    <scope>NUCLEOTIDE SEQUENCE [LARGE SCALE GENOMIC DNA]</scope>
    <source>
        <strain evidence="1">Maribacter sp. 151</strain>
    </source>
</reference>
<dbReference type="EMBL" id="CABWLR010000003">
    <property type="protein sequence ID" value="VXB65868.1"/>
    <property type="molecule type" value="Genomic_DNA"/>
</dbReference>
<proteinExistence type="predicted"/>
<dbReference type="Pfam" id="PF13704">
    <property type="entry name" value="Glyco_tranf_2_4"/>
    <property type="match status" value="1"/>
</dbReference>
<dbReference type="GO" id="GO:0016740">
    <property type="term" value="F:transferase activity"/>
    <property type="evidence" value="ECO:0007669"/>
    <property type="project" value="UniProtKB-KW"/>
</dbReference>